<dbReference type="Proteomes" id="UP000275078">
    <property type="component" value="Unassembled WGS sequence"/>
</dbReference>
<dbReference type="InterPro" id="IPR039279">
    <property type="entry name" value="QRT3-like"/>
</dbReference>
<feature type="domain" description="Rhamnogalacturonase A/B/Epimerase-like pectate lyase" evidence="1">
    <location>
        <begin position="361"/>
        <end position="426"/>
    </location>
</feature>
<dbReference type="Pfam" id="PF12708">
    <property type="entry name" value="Pect-lyase_RHGA_epim"/>
    <property type="match status" value="2"/>
</dbReference>
<keyword evidence="2" id="KW-0456">Lyase</keyword>
<dbReference type="CDD" id="cd23668">
    <property type="entry name" value="GH55_beta13glucanase-like"/>
    <property type="match status" value="1"/>
</dbReference>
<organism evidence="2 3">
    <name type="scientific">Ascobolus immersus RN42</name>
    <dbReference type="NCBI Taxonomy" id="1160509"/>
    <lineage>
        <taxon>Eukaryota</taxon>
        <taxon>Fungi</taxon>
        <taxon>Dikarya</taxon>
        <taxon>Ascomycota</taxon>
        <taxon>Pezizomycotina</taxon>
        <taxon>Pezizomycetes</taxon>
        <taxon>Pezizales</taxon>
        <taxon>Ascobolaceae</taxon>
        <taxon>Ascobolus</taxon>
    </lineage>
</organism>
<evidence type="ECO:0000313" key="3">
    <source>
        <dbReference type="Proteomes" id="UP000275078"/>
    </source>
</evidence>
<evidence type="ECO:0000259" key="1">
    <source>
        <dbReference type="Pfam" id="PF12708"/>
    </source>
</evidence>
<accession>A0A3N4IUT3</accession>
<sequence>MPFAYSGYQFFRNVKDFGAVGDGKTDDTEAIKKAIGKGGRCLWDCGSTTVEGAVVYFPAGEYLISETIVQPYYTEFKGDAINRPVIKASNFEEGQAVMIETNPYRAVSDRGVPMFIPQNQFFRSMENLILDASNGGPQIVLHWHVSQSTHLRNIDIKMQQGGTQIGIHTEDGSGGFVSDVSVFGGAVGWAYGNQQYTIRNMSFDGCKTAIEGAWNWGLTLKSIHVRNANIAINATPHDKADFSLILLDSHFDNVDTILIIRDKTSTGKSPSIVLDNISYSNVQSVVKDTFHTVLLDGRSSTSPIARWALGSQLRHAAFGVLSGPVSTEELPSRPVALVDPETGKFYERAKPLYKDVKGSEIVNVVKEGVSNMADGDQAEKLNNILKNNVGKVIYFPAGIYHVKGTIRVPRGSKIVGEGWPAIMATGPYFGDEKDPKVMFEVGKPGDIGTMEISNMLFTVKGATKGAVLVKWNIKASSIGAAAMWDSHFRIGGALGTDLQTEQCGINQGHPERCMAASILLHISGCGNGYFENMWVWTADHDLDKPVDSEKNLINLSVGRGIVINSPGPTWLSGTASEHNIIAQYSIEHANDLYMGSIQTESAYYQPNYGASADRYLKAAGFDINSENKPLGLALRIDHSKNVYIAGAGFYSFYTNNQQPIDQMYHQDRITSIENSENISIANLYTRGSREVLPEVAAEQVQEIGSTLVAVAQF</sequence>
<dbReference type="InterPro" id="IPR024535">
    <property type="entry name" value="RHGA/B-epi-like_pectate_lyase"/>
</dbReference>
<reference evidence="2 3" key="1">
    <citation type="journal article" date="2018" name="Nat. Ecol. Evol.">
        <title>Pezizomycetes genomes reveal the molecular basis of ectomycorrhizal truffle lifestyle.</title>
        <authorList>
            <person name="Murat C."/>
            <person name="Payen T."/>
            <person name="Noel B."/>
            <person name="Kuo A."/>
            <person name="Morin E."/>
            <person name="Chen J."/>
            <person name="Kohler A."/>
            <person name="Krizsan K."/>
            <person name="Balestrini R."/>
            <person name="Da Silva C."/>
            <person name="Montanini B."/>
            <person name="Hainaut M."/>
            <person name="Levati E."/>
            <person name="Barry K.W."/>
            <person name="Belfiori B."/>
            <person name="Cichocki N."/>
            <person name="Clum A."/>
            <person name="Dockter R.B."/>
            <person name="Fauchery L."/>
            <person name="Guy J."/>
            <person name="Iotti M."/>
            <person name="Le Tacon F."/>
            <person name="Lindquist E.A."/>
            <person name="Lipzen A."/>
            <person name="Malagnac F."/>
            <person name="Mello A."/>
            <person name="Molinier V."/>
            <person name="Miyauchi S."/>
            <person name="Poulain J."/>
            <person name="Riccioni C."/>
            <person name="Rubini A."/>
            <person name="Sitrit Y."/>
            <person name="Splivallo R."/>
            <person name="Traeger S."/>
            <person name="Wang M."/>
            <person name="Zifcakova L."/>
            <person name="Wipf D."/>
            <person name="Zambonelli A."/>
            <person name="Paolocci F."/>
            <person name="Nowrousian M."/>
            <person name="Ottonello S."/>
            <person name="Baldrian P."/>
            <person name="Spatafora J.W."/>
            <person name="Henrissat B."/>
            <person name="Nagy L.G."/>
            <person name="Aury J.M."/>
            <person name="Wincker P."/>
            <person name="Grigoriev I.V."/>
            <person name="Bonfante P."/>
            <person name="Martin F.M."/>
        </authorList>
    </citation>
    <scope>NUCLEOTIDE SEQUENCE [LARGE SCALE GENOMIC DNA]</scope>
    <source>
        <strain evidence="2 3">RN42</strain>
    </source>
</reference>
<evidence type="ECO:0000313" key="2">
    <source>
        <dbReference type="EMBL" id="RPA87970.1"/>
    </source>
</evidence>
<dbReference type="PANTHER" id="PTHR33928">
    <property type="entry name" value="POLYGALACTURONASE QRT3"/>
    <property type="match status" value="1"/>
</dbReference>
<protein>
    <submittedName>
        <fullName evidence="2">Pectin lyase-like protein</fullName>
    </submittedName>
</protein>
<dbReference type="Gene3D" id="2.160.20.10">
    <property type="entry name" value="Single-stranded right-handed beta-helix, Pectin lyase-like"/>
    <property type="match status" value="2"/>
</dbReference>
<dbReference type="AlphaFoldDB" id="A0A3N4IUT3"/>
<dbReference type="GO" id="GO:0016829">
    <property type="term" value="F:lyase activity"/>
    <property type="evidence" value="ECO:0007669"/>
    <property type="project" value="UniProtKB-KW"/>
</dbReference>
<name>A0A3N4IUT3_ASCIM</name>
<dbReference type="InterPro" id="IPR011050">
    <property type="entry name" value="Pectin_lyase_fold/virulence"/>
</dbReference>
<feature type="domain" description="Rhamnogalacturonase A/B/Epimerase-like pectate lyase" evidence="1">
    <location>
        <begin position="11"/>
        <end position="232"/>
    </location>
</feature>
<dbReference type="PANTHER" id="PTHR33928:SF2">
    <property type="entry name" value="PECTATE LYASE SUPERFAMILY PROTEIN DOMAIN-CONTAINING PROTEIN-RELATED"/>
    <property type="match status" value="1"/>
</dbReference>
<dbReference type="STRING" id="1160509.A0A3N4IUT3"/>
<dbReference type="GO" id="GO:0004650">
    <property type="term" value="F:polygalacturonase activity"/>
    <property type="evidence" value="ECO:0007669"/>
    <property type="project" value="InterPro"/>
</dbReference>
<proteinExistence type="predicted"/>
<dbReference type="InterPro" id="IPR012334">
    <property type="entry name" value="Pectin_lyas_fold"/>
</dbReference>
<dbReference type="OrthoDB" id="1046782at2759"/>
<dbReference type="SUPFAM" id="SSF51126">
    <property type="entry name" value="Pectin lyase-like"/>
    <property type="match status" value="2"/>
</dbReference>
<dbReference type="EMBL" id="ML119645">
    <property type="protein sequence ID" value="RPA87970.1"/>
    <property type="molecule type" value="Genomic_DNA"/>
</dbReference>
<gene>
    <name evidence="2" type="ORF">BJ508DRAFT_202548</name>
</gene>
<keyword evidence="3" id="KW-1185">Reference proteome</keyword>